<dbReference type="Pfam" id="PF00571">
    <property type="entry name" value="CBS"/>
    <property type="match status" value="2"/>
</dbReference>
<dbReference type="InterPro" id="IPR046342">
    <property type="entry name" value="CBS_dom_sf"/>
</dbReference>
<keyword evidence="1 2" id="KW-0129">CBS domain</keyword>
<evidence type="ECO:0000313" key="5">
    <source>
        <dbReference type="Proteomes" id="UP000179769"/>
    </source>
</evidence>
<dbReference type="Gene3D" id="3.10.580.10">
    <property type="entry name" value="CBS-domain"/>
    <property type="match status" value="1"/>
</dbReference>
<feature type="domain" description="CBS" evidence="3">
    <location>
        <begin position="61"/>
        <end position="118"/>
    </location>
</feature>
<dbReference type="PANTHER" id="PTHR43080:SF2">
    <property type="entry name" value="CBS DOMAIN-CONTAINING PROTEIN"/>
    <property type="match status" value="1"/>
</dbReference>
<evidence type="ECO:0000256" key="1">
    <source>
        <dbReference type="ARBA" id="ARBA00023122"/>
    </source>
</evidence>
<evidence type="ECO:0000313" key="4">
    <source>
        <dbReference type="EMBL" id="OHV20483.1"/>
    </source>
</evidence>
<evidence type="ECO:0000256" key="2">
    <source>
        <dbReference type="PROSITE-ProRule" id="PRU00703"/>
    </source>
</evidence>
<dbReference type="SMART" id="SM00116">
    <property type="entry name" value="CBS"/>
    <property type="match status" value="2"/>
</dbReference>
<dbReference type="PROSITE" id="PS51371">
    <property type="entry name" value="CBS"/>
    <property type="match status" value="2"/>
</dbReference>
<dbReference type="InterPro" id="IPR000644">
    <property type="entry name" value="CBS_dom"/>
</dbReference>
<protein>
    <recommendedName>
        <fullName evidence="3">CBS domain-containing protein</fullName>
    </recommendedName>
</protein>
<comment type="caution">
    <text evidence="4">The sequence shown here is derived from an EMBL/GenBank/DDBJ whole genome shotgun (WGS) entry which is preliminary data.</text>
</comment>
<dbReference type="PANTHER" id="PTHR43080">
    <property type="entry name" value="CBS DOMAIN-CONTAINING PROTEIN CBSX3, MITOCHONDRIAL"/>
    <property type="match status" value="1"/>
</dbReference>
<dbReference type="AlphaFoldDB" id="A0A1S1PC01"/>
<evidence type="ECO:0000259" key="3">
    <source>
        <dbReference type="PROSITE" id="PS51371"/>
    </source>
</evidence>
<proteinExistence type="predicted"/>
<reference evidence="5" key="1">
    <citation type="submission" date="2016-07" db="EMBL/GenBank/DDBJ databases">
        <title>Frankia sp. NRRL B-16219 Genome sequencing.</title>
        <authorList>
            <person name="Ghodhbane-Gtari F."/>
            <person name="Swanson E."/>
            <person name="Gueddou A."/>
            <person name="Louati M."/>
            <person name="Nouioui I."/>
            <person name="Hezbri K."/>
            <person name="Abebe-Akele F."/>
            <person name="Simpson S."/>
            <person name="Morris K."/>
            <person name="Thomas K."/>
            <person name="Gtari M."/>
            <person name="Tisa L.S."/>
        </authorList>
    </citation>
    <scope>NUCLEOTIDE SEQUENCE [LARGE SCALE GENOMIC DNA]</scope>
    <source>
        <strain evidence="5">NRRL B-16219</strain>
    </source>
</reference>
<dbReference type="CDD" id="cd02205">
    <property type="entry name" value="CBS_pair_SF"/>
    <property type="match status" value="1"/>
</dbReference>
<dbReference type="SUPFAM" id="SSF54631">
    <property type="entry name" value="CBS-domain pair"/>
    <property type="match status" value="1"/>
</dbReference>
<dbReference type="Proteomes" id="UP000179769">
    <property type="component" value="Unassembled WGS sequence"/>
</dbReference>
<keyword evidence="5" id="KW-1185">Reference proteome</keyword>
<name>A0A1S1PC01_9ACTN</name>
<gene>
    <name evidence="4" type="ORF">BBK14_27850</name>
</gene>
<accession>A0A1S1PC01</accession>
<dbReference type="EMBL" id="MAXA01000263">
    <property type="protein sequence ID" value="OHV20483.1"/>
    <property type="molecule type" value="Genomic_DNA"/>
</dbReference>
<dbReference type="InterPro" id="IPR051257">
    <property type="entry name" value="Diverse_CBS-Domain"/>
</dbReference>
<sequence length="151" mass="16177">MVVAPDDDVILAWEVMAQAGVHHLPVVEGSRLVGMLDDRRLVSESVAGPLGPRLRTVSELLDREPPQVHADQTVRSVADFMASRHIDAVCVLDESDNLAGILTTADLVDALAGRRHPRRPGTEAALPNPMLFRLVPVFSAASPCPPEHGVG</sequence>
<feature type="domain" description="CBS" evidence="3">
    <location>
        <begin position="1"/>
        <end position="53"/>
    </location>
</feature>
<organism evidence="4 5">
    <name type="scientific">Parafrankia soli</name>
    <dbReference type="NCBI Taxonomy" id="2599596"/>
    <lineage>
        <taxon>Bacteria</taxon>
        <taxon>Bacillati</taxon>
        <taxon>Actinomycetota</taxon>
        <taxon>Actinomycetes</taxon>
        <taxon>Frankiales</taxon>
        <taxon>Frankiaceae</taxon>
        <taxon>Parafrankia</taxon>
    </lineage>
</organism>